<dbReference type="Proteomes" id="UP000037460">
    <property type="component" value="Unassembled WGS sequence"/>
</dbReference>
<dbReference type="GO" id="GO:0016020">
    <property type="term" value="C:membrane"/>
    <property type="evidence" value="ECO:0007669"/>
    <property type="project" value="InterPro"/>
</dbReference>
<comment type="subcellular location">
    <subcellularLocation>
        <location evidence="1">Plastid</location>
        <location evidence="1">Chloroplast</location>
    </subcellularLocation>
</comment>
<protein>
    <submittedName>
        <fullName evidence="6">Light-harvesting protein</fullName>
    </submittedName>
</protein>
<feature type="binding site" evidence="5">
    <location>
        <position position="66"/>
    </location>
    <ligand>
        <name>chlorophyll a</name>
        <dbReference type="ChEBI" id="CHEBI:58416"/>
        <label>1</label>
    </ligand>
</feature>
<dbReference type="Pfam" id="PF00504">
    <property type="entry name" value="Chloroa_b-bind"/>
    <property type="match status" value="1"/>
</dbReference>
<evidence type="ECO:0000256" key="2">
    <source>
        <dbReference type="ARBA" id="ARBA00022528"/>
    </source>
</evidence>
<evidence type="ECO:0000256" key="5">
    <source>
        <dbReference type="PIRSR" id="PIRSR601344-1"/>
    </source>
</evidence>
<dbReference type="EMBL" id="JWZX01002880">
    <property type="protein sequence ID" value="KOO26231.1"/>
    <property type="molecule type" value="Genomic_DNA"/>
</dbReference>
<comment type="caution">
    <text evidence="6">The sequence shown here is derived from an EMBL/GenBank/DDBJ whole genome shotgun (WGS) entry which is preliminary data.</text>
</comment>
<keyword evidence="2" id="KW-0150">Chloroplast</keyword>
<dbReference type="AlphaFoldDB" id="A0A0M0JHZ6"/>
<dbReference type="GO" id="GO:0009507">
    <property type="term" value="C:chloroplast"/>
    <property type="evidence" value="ECO:0007669"/>
    <property type="project" value="UniProtKB-SubCell"/>
</dbReference>
<feature type="binding site" evidence="5">
    <location>
        <position position="83"/>
    </location>
    <ligand>
        <name>chlorophyll a</name>
        <dbReference type="ChEBI" id="CHEBI:58416"/>
        <label>1</label>
    </ligand>
</feature>
<evidence type="ECO:0000313" key="7">
    <source>
        <dbReference type="Proteomes" id="UP000037460"/>
    </source>
</evidence>
<keyword evidence="7" id="KW-1185">Reference proteome</keyword>
<sequence length="201" mass="21921">MKEAVIESREMLSIASSACAFHAPAPVAPRASVSMMAKSKALPWQECPAHLEGMVGNAGFDPMGLSSPSNIKWMREAELEHGRLCMLAWTGYVSVDLGLKFPGAKYAGLTSFTAHETTAKYELFLLLLFVGTFETIKFSQIYGENPSRKPGDFGFDPLKLLTPATEEKYKLAELTHGRLAMLAFSAVVTQSALGHPTFPYV</sequence>
<dbReference type="GO" id="GO:0009765">
    <property type="term" value="P:photosynthesis, light harvesting"/>
    <property type="evidence" value="ECO:0007669"/>
    <property type="project" value="InterPro"/>
</dbReference>
<keyword evidence="4" id="KW-0934">Plastid</keyword>
<gene>
    <name evidence="6" type="ORF">Ctob_002907</name>
</gene>
<feature type="binding site" evidence="5">
    <location>
        <position position="190"/>
    </location>
    <ligand>
        <name>chlorophyll a</name>
        <dbReference type="ChEBI" id="CHEBI:58416"/>
        <label>1</label>
    </ligand>
</feature>
<evidence type="ECO:0000256" key="3">
    <source>
        <dbReference type="ARBA" id="ARBA00022531"/>
    </source>
</evidence>
<dbReference type="GO" id="GO:0016168">
    <property type="term" value="F:chlorophyll binding"/>
    <property type="evidence" value="ECO:0007669"/>
    <property type="project" value="UniProtKB-KW"/>
</dbReference>
<feature type="binding site" description="axial binding residue" evidence="5">
    <location>
        <position position="134"/>
    </location>
    <ligand>
        <name>chlorophyll b</name>
        <dbReference type="ChEBI" id="CHEBI:61721"/>
        <label>1</label>
    </ligand>
    <ligandPart>
        <name>Mg</name>
        <dbReference type="ChEBI" id="CHEBI:25107"/>
    </ligandPart>
</feature>
<accession>A0A0M0JHZ6</accession>
<keyword evidence="3" id="KW-0602">Photosynthesis</keyword>
<feature type="binding site" evidence="5">
    <location>
        <position position="173"/>
    </location>
    <ligand>
        <name>chlorophyll a</name>
        <dbReference type="ChEBI" id="CHEBI:58416"/>
        <label>1</label>
    </ligand>
</feature>
<organism evidence="6 7">
    <name type="scientific">Chrysochromulina tobinii</name>
    <dbReference type="NCBI Taxonomy" id="1460289"/>
    <lineage>
        <taxon>Eukaryota</taxon>
        <taxon>Haptista</taxon>
        <taxon>Haptophyta</taxon>
        <taxon>Prymnesiophyceae</taxon>
        <taxon>Prymnesiales</taxon>
        <taxon>Chrysochromulinaceae</taxon>
        <taxon>Chrysochromulina</taxon>
    </lineage>
</organism>
<dbReference type="OrthoDB" id="423598at2759"/>
<feature type="binding site" evidence="5">
    <location>
        <position position="81"/>
    </location>
    <ligand>
        <name>chlorophyll a</name>
        <dbReference type="ChEBI" id="CHEBI:58416"/>
        <label>1</label>
    </ligand>
</feature>
<keyword evidence="5" id="KW-0148">Chlorophyll</keyword>
<evidence type="ECO:0000256" key="1">
    <source>
        <dbReference type="ARBA" id="ARBA00004229"/>
    </source>
</evidence>
<dbReference type="PANTHER" id="PTHR21649">
    <property type="entry name" value="CHLOROPHYLL A/B BINDING PROTEIN"/>
    <property type="match status" value="1"/>
</dbReference>
<dbReference type="InterPro" id="IPR022796">
    <property type="entry name" value="Chloroa_b-bind"/>
</dbReference>
<feature type="binding site" evidence="5">
    <location>
        <position position="178"/>
    </location>
    <ligand>
        <name>chlorophyll a</name>
        <dbReference type="ChEBI" id="CHEBI:58416"/>
        <label>1</label>
    </ligand>
</feature>
<dbReference type="Gene3D" id="1.10.3460.10">
    <property type="entry name" value="Chlorophyll a/b binding protein domain"/>
    <property type="match status" value="1"/>
</dbReference>
<feature type="binding site" evidence="5">
    <location>
        <position position="78"/>
    </location>
    <ligand>
        <name>chlorophyll a</name>
        <dbReference type="ChEBI" id="CHEBI:58416"/>
        <label>1</label>
    </ligand>
</feature>
<dbReference type="SUPFAM" id="SSF103511">
    <property type="entry name" value="Chlorophyll a-b binding protein"/>
    <property type="match status" value="1"/>
</dbReference>
<keyword evidence="5" id="KW-0157">Chromophore</keyword>
<proteinExistence type="predicted"/>
<name>A0A0M0JHZ6_9EUKA</name>
<reference evidence="7" key="1">
    <citation type="journal article" date="2015" name="PLoS Genet.">
        <title>Genome Sequence and Transcriptome Analyses of Chrysochromulina tobin: Metabolic Tools for Enhanced Algal Fitness in the Prominent Order Prymnesiales (Haptophyceae).</title>
        <authorList>
            <person name="Hovde B.T."/>
            <person name="Deodato C.R."/>
            <person name="Hunsperger H.M."/>
            <person name="Ryken S.A."/>
            <person name="Yost W."/>
            <person name="Jha R.K."/>
            <person name="Patterson J."/>
            <person name="Monnat R.J. Jr."/>
            <person name="Barlow S.B."/>
            <person name="Starkenburg S.R."/>
            <person name="Cattolico R.A."/>
        </authorList>
    </citation>
    <scope>NUCLEOTIDE SEQUENCE</scope>
    <source>
        <strain evidence="7">CCMP291</strain>
    </source>
</reference>
<evidence type="ECO:0000256" key="4">
    <source>
        <dbReference type="ARBA" id="ARBA00022640"/>
    </source>
</evidence>
<dbReference type="InterPro" id="IPR001344">
    <property type="entry name" value="Chloro_AB-bd_pln"/>
</dbReference>
<evidence type="ECO:0000313" key="6">
    <source>
        <dbReference type="EMBL" id="KOO26231.1"/>
    </source>
</evidence>